<comment type="similarity">
    <text evidence="2">Belongs to the autoinducer-2 exporter (AI-2E) (TC 2.A.86) family.</text>
</comment>
<feature type="transmembrane region" description="Helical" evidence="6">
    <location>
        <begin position="65"/>
        <end position="87"/>
    </location>
</feature>
<feature type="transmembrane region" description="Helical" evidence="6">
    <location>
        <begin position="216"/>
        <end position="243"/>
    </location>
</feature>
<dbReference type="Proteomes" id="UP000184048">
    <property type="component" value="Unassembled WGS sequence"/>
</dbReference>
<comment type="subcellular location">
    <subcellularLocation>
        <location evidence="1">Membrane</location>
        <topology evidence="1">Multi-pass membrane protein</topology>
    </subcellularLocation>
</comment>
<keyword evidence="3 6" id="KW-0812">Transmembrane</keyword>
<evidence type="ECO:0000256" key="6">
    <source>
        <dbReference type="SAM" id="Phobius"/>
    </source>
</evidence>
<proteinExistence type="inferred from homology"/>
<feature type="transmembrane region" description="Helical" evidence="6">
    <location>
        <begin position="250"/>
        <end position="280"/>
    </location>
</feature>
<dbReference type="STRING" id="1121884.SAMN02745131_02658"/>
<reference evidence="7 8" key="1">
    <citation type="submission" date="2016-11" db="EMBL/GenBank/DDBJ databases">
        <authorList>
            <person name="Jaros S."/>
            <person name="Januszkiewicz K."/>
            <person name="Wedrychowicz H."/>
        </authorList>
    </citation>
    <scope>NUCLEOTIDE SEQUENCE [LARGE SCALE GENOMIC DNA]</scope>
    <source>
        <strain evidence="7 8">DSM 18119</strain>
    </source>
</reference>
<dbReference type="PANTHER" id="PTHR21716:SF62">
    <property type="entry name" value="TRANSPORT PROTEIN YDBI-RELATED"/>
    <property type="match status" value="1"/>
</dbReference>
<dbReference type="AlphaFoldDB" id="A0A1M5BSU0"/>
<protein>
    <submittedName>
        <fullName evidence="7">Predicted PurR-regulated permease PerM</fullName>
    </submittedName>
</protein>
<dbReference type="Pfam" id="PF01594">
    <property type="entry name" value="AI-2E_transport"/>
    <property type="match status" value="1"/>
</dbReference>
<evidence type="ECO:0000256" key="1">
    <source>
        <dbReference type="ARBA" id="ARBA00004141"/>
    </source>
</evidence>
<keyword evidence="8" id="KW-1185">Reference proteome</keyword>
<feature type="transmembrane region" description="Helical" evidence="6">
    <location>
        <begin position="300"/>
        <end position="324"/>
    </location>
</feature>
<organism evidence="7 8">
    <name type="scientific">Flavisolibacter ginsengisoli DSM 18119</name>
    <dbReference type="NCBI Taxonomy" id="1121884"/>
    <lineage>
        <taxon>Bacteria</taxon>
        <taxon>Pseudomonadati</taxon>
        <taxon>Bacteroidota</taxon>
        <taxon>Chitinophagia</taxon>
        <taxon>Chitinophagales</taxon>
        <taxon>Chitinophagaceae</taxon>
        <taxon>Flavisolibacter</taxon>
    </lineage>
</organism>
<dbReference type="PANTHER" id="PTHR21716">
    <property type="entry name" value="TRANSMEMBRANE PROTEIN"/>
    <property type="match status" value="1"/>
</dbReference>
<dbReference type="EMBL" id="FQUU01000011">
    <property type="protein sequence ID" value="SHF45421.1"/>
    <property type="molecule type" value="Genomic_DNA"/>
</dbReference>
<name>A0A1M5BSU0_9BACT</name>
<evidence type="ECO:0000313" key="7">
    <source>
        <dbReference type="EMBL" id="SHF45421.1"/>
    </source>
</evidence>
<feature type="transmembrane region" description="Helical" evidence="6">
    <location>
        <begin position="12"/>
        <end position="30"/>
    </location>
</feature>
<gene>
    <name evidence="7" type="ORF">SAMN02745131_02658</name>
</gene>
<accession>A0A1M5BSU0</accession>
<dbReference type="InterPro" id="IPR002549">
    <property type="entry name" value="AI-2E-like"/>
</dbReference>
<dbReference type="GO" id="GO:0016020">
    <property type="term" value="C:membrane"/>
    <property type="evidence" value="ECO:0007669"/>
    <property type="project" value="UniProtKB-SubCell"/>
</dbReference>
<sequence>MNNNTAESRYKNGVRLILIAAFVILGLWFAKEVISILFLFFLAVVLTLILNAPTMWLVSKKVSRTGAALLVFFAMMLFLFFLGWLVVPRILEQVSSLVAGLPKYVTDLQRQVASLLVDYPSLREKVLDNSALNENLPSVSKVITSVGSFSYSLIGGIFLLIVFFSIVVYMLINPAPLIETYLTLFAKEKRQKATLALAKASQMMVGWMWSNLVVGLFEAILVFIFLTFMGLPGVWVWAGLALFAELVPKLGLYIMAVPPVLIALSIAPMTALWVLIFYLATNEIMGDFVMPRIRSSTMNLHPVSTLFVMLAMASAFGLIGALIATPLTAFIKAYYETFYLSTASKEKLGDQVRMILNREV</sequence>
<evidence type="ECO:0000256" key="3">
    <source>
        <dbReference type="ARBA" id="ARBA00022692"/>
    </source>
</evidence>
<evidence type="ECO:0000313" key="8">
    <source>
        <dbReference type="Proteomes" id="UP000184048"/>
    </source>
</evidence>
<evidence type="ECO:0000256" key="5">
    <source>
        <dbReference type="ARBA" id="ARBA00023136"/>
    </source>
</evidence>
<keyword evidence="5 6" id="KW-0472">Membrane</keyword>
<feature type="transmembrane region" description="Helical" evidence="6">
    <location>
        <begin position="36"/>
        <end position="58"/>
    </location>
</feature>
<evidence type="ECO:0000256" key="4">
    <source>
        <dbReference type="ARBA" id="ARBA00022989"/>
    </source>
</evidence>
<evidence type="ECO:0000256" key="2">
    <source>
        <dbReference type="ARBA" id="ARBA00009773"/>
    </source>
</evidence>
<keyword evidence="4 6" id="KW-1133">Transmembrane helix</keyword>
<dbReference type="OrthoDB" id="9799225at2"/>
<feature type="transmembrane region" description="Helical" evidence="6">
    <location>
        <begin position="149"/>
        <end position="172"/>
    </location>
</feature>
<dbReference type="RefSeq" id="WP_072835828.1">
    <property type="nucleotide sequence ID" value="NZ_FQUU01000011.1"/>
</dbReference>
<dbReference type="GO" id="GO:0055085">
    <property type="term" value="P:transmembrane transport"/>
    <property type="evidence" value="ECO:0007669"/>
    <property type="project" value="TreeGrafter"/>
</dbReference>